<keyword evidence="3" id="KW-0133">Cell shape</keyword>
<keyword evidence="4 6" id="KW-1133">Transmembrane helix</keyword>
<sequence>MLLDYHFRNYNFRLFLYVLLLNIIGVFVLRSASNQDMAVVGKQVMGIVIGFAVVIGLSLVDYHRVLSTAPVVYGGCVLMLGAVLVFGVSKGIATRWIRVPLIGQIQPAEFVKIGLIVFFAWYFDKYQDKINQFVTLLIGGGLFFVAFFLIFSQPNLSTSLVTLVIFLSMLFVAGLSFKWIFGALAVVLPCGGLFVYLLKLGAVPFLADYQVRRILAFFDKSGYAEANLQQNNSIMAIGSGMFWGKGLNTTTLSSVKNGNFLSEEETDFIFAVVGEELGFIGSVVVIILMALIVYECLMMAARAKDLAGRLVCVGLATLFAFQSFANIAVATGILPNTGLPLPFISSGVSSLLSLYFGVGIVMNVGLQRRNNNYERY</sequence>
<organism evidence="7 8">
    <name type="scientific">Brotaphodocola catenula</name>
    <dbReference type="NCBI Taxonomy" id="2885361"/>
    <lineage>
        <taxon>Bacteria</taxon>
        <taxon>Bacillati</taxon>
        <taxon>Bacillota</taxon>
        <taxon>Clostridia</taxon>
        <taxon>Lachnospirales</taxon>
        <taxon>Lachnospiraceae</taxon>
        <taxon>Brotaphodocola</taxon>
    </lineage>
</organism>
<dbReference type="AlphaFoldDB" id="A0AAE3AR95"/>
<evidence type="ECO:0000256" key="5">
    <source>
        <dbReference type="ARBA" id="ARBA00023136"/>
    </source>
</evidence>
<feature type="transmembrane region" description="Helical" evidence="6">
    <location>
        <begin position="180"/>
        <end position="198"/>
    </location>
</feature>
<feature type="transmembrane region" description="Helical" evidence="6">
    <location>
        <begin position="156"/>
        <end position="173"/>
    </location>
</feature>
<dbReference type="GO" id="GO:0005886">
    <property type="term" value="C:plasma membrane"/>
    <property type="evidence" value="ECO:0007669"/>
    <property type="project" value="TreeGrafter"/>
</dbReference>
<dbReference type="InterPro" id="IPR001182">
    <property type="entry name" value="FtsW/RodA"/>
</dbReference>
<feature type="transmembrane region" description="Helical" evidence="6">
    <location>
        <begin position="44"/>
        <end position="60"/>
    </location>
</feature>
<accession>A0AAE3AR95</accession>
<keyword evidence="8" id="KW-1185">Reference proteome</keyword>
<dbReference type="GO" id="GO:0015648">
    <property type="term" value="F:lipid-linked peptidoglycan transporter activity"/>
    <property type="evidence" value="ECO:0007669"/>
    <property type="project" value="TreeGrafter"/>
</dbReference>
<dbReference type="GO" id="GO:0051301">
    <property type="term" value="P:cell division"/>
    <property type="evidence" value="ECO:0007669"/>
    <property type="project" value="InterPro"/>
</dbReference>
<keyword evidence="2 6" id="KW-0812">Transmembrane</keyword>
<dbReference type="Proteomes" id="UP001198962">
    <property type="component" value="Unassembled WGS sequence"/>
</dbReference>
<keyword evidence="5 6" id="KW-0472">Membrane</keyword>
<protein>
    <submittedName>
        <fullName evidence="7">FtsW/RodA/SpoVE family cell cycle protein</fullName>
    </submittedName>
</protein>
<name>A0AAE3AR95_9FIRM</name>
<feature type="transmembrane region" description="Helical" evidence="6">
    <location>
        <begin position="268"/>
        <end position="294"/>
    </location>
</feature>
<evidence type="ECO:0000256" key="3">
    <source>
        <dbReference type="ARBA" id="ARBA00022960"/>
    </source>
</evidence>
<dbReference type="GO" id="GO:0008360">
    <property type="term" value="P:regulation of cell shape"/>
    <property type="evidence" value="ECO:0007669"/>
    <property type="project" value="UniProtKB-KW"/>
</dbReference>
<evidence type="ECO:0000256" key="4">
    <source>
        <dbReference type="ARBA" id="ARBA00022989"/>
    </source>
</evidence>
<feature type="transmembrane region" description="Helical" evidence="6">
    <location>
        <begin position="130"/>
        <end position="150"/>
    </location>
</feature>
<feature type="transmembrane region" description="Helical" evidence="6">
    <location>
        <begin position="105"/>
        <end position="123"/>
    </location>
</feature>
<feature type="transmembrane region" description="Helical" evidence="6">
    <location>
        <begin position="72"/>
        <end position="93"/>
    </location>
</feature>
<dbReference type="EMBL" id="JAJEPU010000015">
    <property type="protein sequence ID" value="MCC2164544.1"/>
    <property type="molecule type" value="Genomic_DNA"/>
</dbReference>
<evidence type="ECO:0000313" key="7">
    <source>
        <dbReference type="EMBL" id="MCC2164544.1"/>
    </source>
</evidence>
<dbReference type="PANTHER" id="PTHR30474">
    <property type="entry name" value="CELL CYCLE PROTEIN"/>
    <property type="match status" value="1"/>
</dbReference>
<dbReference type="GO" id="GO:0032153">
    <property type="term" value="C:cell division site"/>
    <property type="evidence" value="ECO:0007669"/>
    <property type="project" value="TreeGrafter"/>
</dbReference>
<evidence type="ECO:0000256" key="2">
    <source>
        <dbReference type="ARBA" id="ARBA00022692"/>
    </source>
</evidence>
<comment type="subcellular location">
    <subcellularLocation>
        <location evidence="1">Membrane</location>
        <topology evidence="1">Multi-pass membrane protein</topology>
    </subcellularLocation>
</comment>
<feature type="transmembrane region" description="Helical" evidence="6">
    <location>
        <begin position="306"/>
        <end position="329"/>
    </location>
</feature>
<dbReference type="Pfam" id="PF01098">
    <property type="entry name" value="FTSW_RODA_SPOVE"/>
    <property type="match status" value="1"/>
</dbReference>
<feature type="transmembrane region" description="Helical" evidence="6">
    <location>
        <begin position="341"/>
        <end position="366"/>
    </location>
</feature>
<evidence type="ECO:0000256" key="1">
    <source>
        <dbReference type="ARBA" id="ARBA00004141"/>
    </source>
</evidence>
<feature type="transmembrane region" description="Helical" evidence="6">
    <location>
        <begin position="12"/>
        <end position="32"/>
    </location>
</feature>
<comment type="caution">
    <text evidence="7">The sequence shown here is derived from an EMBL/GenBank/DDBJ whole genome shotgun (WGS) entry which is preliminary data.</text>
</comment>
<evidence type="ECO:0000313" key="8">
    <source>
        <dbReference type="Proteomes" id="UP001198962"/>
    </source>
</evidence>
<evidence type="ECO:0000256" key="6">
    <source>
        <dbReference type="SAM" id="Phobius"/>
    </source>
</evidence>
<reference evidence="7" key="1">
    <citation type="submission" date="2021-10" db="EMBL/GenBank/DDBJ databases">
        <title>Anaerobic single-cell dispensing facilitates the cultivation of human gut bacteria.</title>
        <authorList>
            <person name="Afrizal A."/>
        </authorList>
    </citation>
    <scope>NUCLEOTIDE SEQUENCE</scope>
    <source>
        <strain evidence="7">CLA-AA-H274</strain>
    </source>
</reference>
<dbReference type="RefSeq" id="WP_177978187.1">
    <property type="nucleotide sequence ID" value="NZ_JAJEPU010000015.1"/>
</dbReference>
<proteinExistence type="predicted"/>
<gene>
    <name evidence="7" type="ORF">LKD32_06575</name>
</gene>